<comment type="similarity">
    <text evidence="4">Belongs to the SWT1 family.</text>
</comment>
<evidence type="ECO:0000256" key="2">
    <source>
        <dbReference type="ARBA" id="ARBA00023163"/>
    </source>
</evidence>
<dbReference type="Proteomes" id="UP000000707">
    <property type="component" value="Unassembled WGS sequence"/>
</dbReference>
<dbReference type="GO" id="GO:0005634">
    <property type="term" value="C:nucleus"/>
    <property type="evidence" value="ECO:0007669"/>
    <property type="project" value="UniProtKB-SubCell"/>
</dbReference>
<protein>
    <recommendedName>
        <fullName evidence="5">Transcriptional protein SWT1</fullName>
    </recommendedName>
</protein>
<keyword evidence="3" id="KW-0539">Nucleus</keyword>
<reference evidence="7 8" key="1">
    <citation type="journal article" date="2011" name="Proc. Natl. Acad. Sci. U.S.A.">
        <title>Comparative genomics of xylose-fermenting fungi for enhanced biofuel production.</title>
        <authorList>
            <person name="Wohlbach D.J."/>
            <person name="Kuo A."/>
            <person name="Sato T.K."/>
            <person name="Potts K.M."/>
            <person name="Salamov A.A."/>
            <person name="LaButti K.M."/>
            <person name="Sun H."/>
            <person name="Clum A."/>
            <person name="Pangilinan J.L."/>
            <person name="Lindquist E.A."/>
            <person name="Lucas S."/>
            <person name="Lapidus A."/>
            <person name="Jin M."/>
            <person name="Gunawan C."/>
            <person name="Balan V."/>
            <person name="Dale B.E."/>
            <person name="Jeffries T.W."/>
            <person name="Zinkel R."/>
            <person name="Barry K.W."/>
            <person name="Grigoriev I.V."/>
            <person name="Gasch A.P."/>
        </authorList>
    </citation>
    <scope>NUCLEOTIDE SEQUENCE [LARGE SCALE GENOMIC DNA]</scope>
    <source>
        <strain evidence="8">ATCC 10573 / BCRC 21748 / CBS 615 / JCM 9827 / NBRC 10315 / NRRL Y-1498 / VKM Y-70</strain>
    </source>
</reference>
<gene>
    <name evidence="7" type="ORF">CANTEDRAFT_103473</name>
</gene>
<dbReference type="HOGENOM" id="CLU_048317_0_0_1"/>
<evidence type="ECO:0000259" key="6">
    <source>
        <dbReference type="SMART" id="SM00670"/>
    </source>
</evidence>
<evidence type="ECO:0000313" key="8">
    <source>
        <dbReference type="Proteomes" id="UP000000707"/>
    </source>
</evidence>
<evidence type="ECO:0000256" key="5">
    <source>
        <dbReference type="ARBA" id="ARBA00074620"/>
    </source>
</evidence>
<dbReference type="CDD" id="cd18727">
    <property type="entry name" value="PIN_Swt1-like"/>
    <property type="match status" value="1"/>
</dbReference>
<evidence type="ECO:0000256" key="3">
    <source>
        <dbReference type="ARBA" id="ARBA00023242"/>
    </source>
</evidence>
<name>G3B1A2_CANTC</name>
<keyword evidence="2" id="KW-0804">Transcription</keyword>
<comment type="subcellular location">
    <subcellularLocation>
        <location evidence="1">Nucleus</location>
    </subcellularLocation>
</comment>
<dbReference type="InterPro" id="IPR002716">
    <property type="entry name" value="PIN_dom"/>
</dbReference>
<accession>G3B1A2</accession>
<dbReference type="SUPFAM" id="SSF88723">
    <property type="entry name" value="PIN domain-like"/>
    <property type="match status" value="1"/>
</dbReference>
<dbReference type="AlphaFoldDB" id="G3B1A2"/>
<feature type="domain" description="PIN" evidence="6">
    <location>
        <begin position="102"/>
        <end position="234"/>
    </location>
</feature>
<proteinExistence type="inferred from homology"/>
<dbReference type="InterPro" id="IPR029060">
    <property type="entry name" value="PIN-like_dom_sf"/>
</dbReference>
<dbReference type="FunFam" id="3.40.50.1010:FF:000045">
    <property type="entry name" value="Transcriptional protein swt1"/>
    <property type="match status" value="1"/>
</dbReference>
<dbReference type="PANTHER" id="PTHR16161">
    <property type="entry name" value="TRANSCRIPTIONAL PROTEIN SWT1"/>
    <property type="match status" value="1"/>
</dbReference>
<dbReference type="eggNOG" id="KOG4689">
    <property type="taxonomic scope" value="Eukaryota"/>
</dbReference>
<evidence type="ECO:0000313" key="7">
    <source>
        <dbReference type="EMBL" id="EGV64920.1"/>
    </source>
</evidence>
<keyword evidence="8" id="KW-1185">Reference proteome</keyword>
<sequence>MSLPSRFAPGGITDDDSRKIVTIGRYEKKPIEYTIKTIEEKVERAASHSTNKDIEMVPMDNYNEAQVISEYITHSRSLDEIPHDSMEVDGEFSNVTIEPNTSYLVIDTNFVLSHLKVLDDITKVSDLYRLRIIVPLTTIRELDGLKNSSRVVESEDNNTSLNGKTIGHLARWGNDWIFRQLSNVNSPVKGQSMKQKLDRTSIKDDSILDCCLFFKQNYPANLVVLLSNDKNLCLKALSNEVLTVSYRPTMSAKLIGETIYGESVSRYGKESGPVFVEKSPTPVPRVSVSNEEQTDFHSVAQKIYSEVFTLTKSAINHVMLAVFEEDIDLVSNYEPNKIQDLRDCDSTIRVFWISAFSEYLQRIDYKNSVFIVTLPTGKPELEKFIEEWSSLLQTVYRKLLNEQQNSALKTLIERWNTMISS</sequence>
<dbReference type="EMBL" id="GL996515">
    <property type="protein sequence ID" value="EGV64920.1"/>
    <property type="molecule type" value="Genomic_DNA"/>
</dbReference>
<dbReference type="Pfam" id="PF21693">
    <property type="entry name" value="SWT1_3rd"/>
    <property type="match status" value="1"/>
</dbReference>
<dbReference type="PANTHER" id="PTHR16161:SF0">
    <property type="entry name" value="TRANSCRIPTIONAL PROTEIN SWT1"/>
    <property type="match status" value="1"/>
</dbReference>
<dbReference type="Pfam" id="PF13638">
    <property type="entry name" value="PIN_4"/>
    <property type="match status" value="1"/>
</dbReference>
<dbReference type="InterPro" id="IPR049014">
    <property type="entry name" value="SWT1_C"/>
</dbReference>
<dbReference type="SMART" id="SM00670">
    <property type="entry name" value="PINc"/>
    <property type="match status" value="1"/>
</dbReference>
<dbReference type="OrthoDB" id="2017974at2759"/>
<evidence type="ECO:0000256" key="4">
    <source>
        <dbReference type="ARBA" id="ARBA00060839"/>
    </source>
</evidence>
<dbReference type="Gene3D" id="3.40.50.1010">
    <property type="entry name" value="5'-nuclease"/>
    <property type="match status" value="1"/>
</dbReference>
<dbReference type="InterPro" id="IPR052626">
    <property type="entry name" value="SWT1_Regulator"/>
</dbReference>
<dbReference type="GO" id="GO:0004540">
    <property type="term" value="F:RNA nuclease activity"/>
    <property type="evidence" value="ECO:0007669"/>
    <property type="project" value="UniProtKB-ARBA"/>
</dbReference>
<evidence type="ECO:0000256" key="1">
    <source>
        <dbReference type="ARBA" id="ARBA00004123"/>
    </source>
</evidence>
<organism evidence="8">
    <name type="scientific">Candida tenuis (strain ATCC 10573 / BCRC 21748 / CBS 615 / JCM 9827 / NBRC 10315 / NRRL Y-1498 / VKM Y-70)</name>
    <name type="common">Yeast</name>
    <name type="synonym">Yamadazyma tenuis</name>
    <dbReference type="NCBI Taxonomy" id="590646"/>
    <lineage>
        <taxon>Eukaryota</taxon>
        <taxon>Fungi</taxon>
        <taxon>Dikarya</taxon>
        <taxon>Ascomycota</taxon>
        <taxon>Saccharomycotina</taxon>
        <taxon>Pichiomycetes</taxon>
        <taxon>Debaryomycetaceae</taxon>
        <taxon>Yamadazyma</taxon>
    </lineage>
</organism>